<evidence type="ECO:0000256" key="6">
    <source>
        <dbReference type="ARBA" id="ARBA00023136"/>
    </source>
</evidence>
<keyword evidence="5 9" id="KW-1133">Transmembrane helix</keyword>
<evidence type="ECO:0000259" key="10">
    <source>
        <dbReference type="Pfam" id="PF02687"/>
    </source>
</evidence>
<comment type="caution">
    <text evidence="11">The sequence shown here is derived from an EMBL/GenBank/DDBJ whole genome shotgun (WGS) entry which is preliminary data.</text>
</comment>
<feature type="domain" description="ABC3 transporter permease C-terminal" evidence="10">
    <location>
        <begin position="550"/>
        <end position="656"/>
    </location>
</feature>
<keyword evidence="3 9" id="KW-0812">Transmembrane</keyword>
<dbReference type="InterPro" id="IPR029050">
    <property type="entry name" value="Immunoprotect_excell_Ig-like"/>
</dbReference>
<feature type="transmembrane region" description="Helical" evidence="9">
    <location>
        <begin position="629"/>
        <end position="651"/>
    </location>
</feature>
<feature type="transmembrane region" description="Helical" evidence="9">
    <location>
        <begin position="820"/>
        <end position="840"/>
    </location>
</feature>
<feature type="transmembrane region" description="Helical" evidence="9">
    <location>
        <begin position="737"/>
        <end position="758"/>
    </location>
</feature>
<dbReference type="PANTHER" id="PTHR30572">
    <property type="entry name" value="MEMBRANE COMPONENT OF TRANSPORTER-RELATED"/>
    <property type="match status" value="1"/>
</dbReference>
<comment type="subcellular location">
    <subcellularLocation>
        <location evidence="1">Cell membrane</location>
        <topology evidence="1">Multi-pass membrane protein</topology>
    </subcellularLocation>
</comment>
<dbReference type="InterPro" id="IPR003838">
    <property type="entry name" value="ABC3_permease_C"/>
</dbReference>
<evidence type="ECO:0000256" key="9">
    <source>
        <dbReference type="SAM" id="Phobius"/>
    </source>
</evidence>
<evidence type="ECO:0000256" key="7">
    <source>
        <dbReference type="ARBA" id="ARBA00038076"/>
    </source>
</evidence>
<reference evidence="12" key="1">
    <citation type="submission" date="2016-01" db="EMBL/GenBank/DDBJ databases">
        <title>Whole genome sequencing of Bhargavaea cecembensis T14.</title>
        <authorList>
            <person name="Hong K.W."/>
        </authorList>
    </citation>
    <scope>NUCLEOTIDE SEQUENCE [LARGE SCALE GENOMIC DNA]</scope>
    <source>
        <strain evidence="12">M19</strain>
    </source>
</reference>
<dbReference type="Proteomes" id="UP000076510">
    <property type="component" value="Unassembled WGS sequence"/>
</dbReference>
<dbReference type="OrthoDB" id="3268975at2"/>
<evidence type="ECO:0000256" key="3">
    <source>
        <dbReference type="ARBA" id="ARBA00022692"/>
    </source>
</evidence>
<accession>A0A165L1P1</accession>
<dbReference type="AlphaFoldDB" id="A0A165L1P1"/>
<evidence type="ECO:0000256" key="4">
    <source>
        <dbReference type="ARBA" id="ARBA00022729"/>
    </source>
</evidence>
<dbReference type="PANTHER" id="PTHR30572:SF4">
    <property type="entry name" value="ABC TRANSPORTER PERMEASE YTRF"/>
    <property type="match status" value="1"/>
</dbReference>
<feature type="transmembrane region" description="Helical" evidence="9">
    <location>
        <begin position="784"/>
        <end position="808"/>
    </location>
</feature>
<name>A0A165L1P1_9BACI</name>
<feature type="transmembrane region" description="Helical" evidence="9">
    <location>
        <begin position="870"/>
        <end position="891"/>
    </location>
</feature>
<dbReference type="Gene3D" id="2.60.40.1240">
    <property type="match status" value="1"/>
</dbReference>
<comment type="similarity">
    <text evidence="7">Belongs to the ABC-4 integral membrane protein family.</text>
</comment>
<dbReference type="GO" id="GO:0022857">
    <property type="term" value="F:transmembrane transporter activity"/>
    <property type="evidence" value="ECO:0007669"/>
    <property type="project" value="TreeGrafter"/>
</dbReference>
<feature type="domain" description="ABC3 transporter permease C-terminal" evidence="10">
    <location>
        <begin position="740"/>
        <end position="850"/>
    </location>
</feature>
<protein>
    <recommendedName>
        <fullName evidence="10">ABC3 transporter permease C-terminal domain-containing protein</fullName>
    </recommendedName>
</protein>
<feature type="region of interest" description="Disordered" evidence="8">
    <location>
        <begin position="898"/>
        <end position="938"/>
    </location>
</feature>
<evidence type="ECO:0000256" key="8">
    <source>
        <dbReference type="SAM" id="MobiDB-lite"/>
    </source>
</evidence>
<feature type="transmembrane region" description="Helical" evidence="9">
    <location>
        <begin position="545"/>
        <end position="572"/>
    </location>
</feature>
<dbReference type="RefSeq" id="WP_053073053.1">
    <property type="nucleotide sequence ID" value="NZ_CP047095.1"/>
</dbReference>
<feature type="transmembrane region" description="Helical" evidence="9">
    <location>
        <begin position="593"/>
        <end position="617"/>
    </location>
</feature>
<keyword evidence="6 9" id="KW-0472">Membrane</keyword>
<dbReference type="EMBL" id="LQQY01000009">
    <property type="protein sequence ID" value="KZE50749.1"/>
    <property type="molecule type" value="Genomic_DNA"/>
</dbReference>
<feature type="transmembrane region" description="Helical" evidence="9">
    <location>
        <begin position="694"/>
        <end position="717"/>
    </location>
</feature>
<evidence type="ECO:0000256" key="2">
    <source>
        <dbReference type="ARBA" id="ARBA00022475"/>
    </source>
</evidence>
<dbReference type="InterPro" id="IPR050250">
    <property type="entry name" value="Macrolide_Exporter_MacB"/>
</dbReference>
<dbReference type="Pfam" id="PF02687">
    <property type="entry name" value="FtsX"/>
    <property type="match status" value="2"/>
</dbReference>
<sequence>MIRFIWNNWWRNKGRFILLLVGALIVSTGLSYLVGVTQSNNGTIVEELQNRWESSYHIVVRPPDTRSVTEELNLLEPNYQSGLSGGITMEQYEKIKTMEDIDVAAPIAMIGFMNNSIEMNTLTISEPGVYRLKITDETDTGAGIRKDGGNTYFTVGNWQPEGLGKEYGASPFMGEQSLEMGSEVMIAGVDPEAESALVGLDQSVLDEAGSRYFKPDDQAEVVEYEDEDFTQTRIPVLLSNREYVESKVTYTLMKLDLPFSTEEQAKTMEKVKENGGQDYLEKQSGEEVKSYTFTTEEAHKKILDQAMHPDPELSTTKENFIAFQATPVNYRPVSSPFSERWPFAYEVEPYEIPEGVPLAETDAYRPVKMFGDGSFNDWKRVKIDVKGIFDPAKLNISKDPLTELPMETYFPSKSNLVLDQNGEPVNPPQEMKPLNNPYGFLTKPPMMLTTLDAAAELMGEKPISSIRIKVAGVEAMTDESEKTLQEVAKRIEDETGLITDITLGSSPQPALTHIPGIKGEESIGWVEQPWIKIGSSMTIFKEAKVGLSGVIASVILVAIIYVFSSNLIMMYTRKKEFAVLLSIGWRPVQLSRMLFTEALILGTFVSVVSWIILGYFTVTSTVETSPFRFLLMGLFGILIYLLGTMIPAYLVGKIKPYESMKAGEISHIGRRLIPSAAIWSMSLNSFLSRWKRSCLSVVSIALPTSLFVVFLFITYRLKGVMFATWLGEYVAMEVSSMHYIAMGVALLIAILTTTEIMWQNISERQPEIALLKSIGWKNRSIRSLVLYEGAFSGLFAGIIGIFIAFVFVWKIYGEPPLEHAPFFALAIVIPILTGMAGALFPAHKAVKVQPYQALGGTAEHSGKTEKRVKVTLGVATAILFIGLVTILSQAIPDSKPAVTTADTKDVKGTDGAIQTSTAPSKDETKSDAKPEAKPEGEEVALDREFWKVIEFEKPWNADPLQYTFRLDEPKKAKANTKSIVIKARIQNLTTEDEWDDYKITGQFLKDQDGKEYQPVDTEVISRKNWNGIRMKPGGEAIVSLAFEVPKNKENFNFILSRVSQPGDVVIKHIDKGL</sequence>
<feature type="compositionally biased region" description="Basic and acidic residues" evidence="8">
    <location>
        <begin position="920"/>
        <end position="938"/>
    </location>
</feature>
<dbReference type="GO" id="GO:0005886">
    <property type="term" value="C:plasma membrane"/>
    <property type="evidence" value="ECO:0007669"/>
    <property type="project" value="UniProtKB-SubCell"/>
</dbReference>
<evidence type="ECO:0000256" key="1">
    <source>
        <dbReference type="ARBA" id="ARBA00004651"/>
    </source>
</evidence>
<organism evidence="11 12">
    <name type="scientific">Rossellomorea marisflavi</name>
    <dbReference type="NCBI Taxonomy" id="189381"/>
    <lineage>
        <taxon>Bacteria</taxon>
        <taxon>Bacillati</taxon>
        <taxon>Bacillota</taxon>
        <taxon>Bacilli</taxon>
        <taxon>Bacillales</taxon>
        <taxon>Bacillaceae</taxon>
        <taxon>Rossellomorea</taxon>
    </lineage>
</organism>
<keyword evidence="2" id="KW-1003">Cell membrane</keyword>
<evidence type="ECO:0000313" key="12">
    <source>
        <dbReference type="Proteomes" id="UP000076510"/>
    </source>
</evidence>
<evidence type="ECO:0000256" key="5">
    <source>
        <dbReference type="ARBA" id="ARBA00022989"/>
    </source>
</evidence>
<evidence type="ECO:0000313" key="11">
    <source>
        <dbReference type="EMBL" id="KZE50749.1"/>
    </source>
</evidence>
<proteinExistence type="inferred from homology"/>
<gene>
    <name evidence="11" type="ORF">AV649_15280</name>
</gene>
<keyword evidence="4" id="KW-0732">Signal</keyword>